<keyword evidence="1" id="KW-0630">Potassium</keyword>
<feature type="binding site" evidence="1">
    <location>
        <position position="64"/>
    </location>
    <ligand>
        <name>K(+)</name>
        <dbReference type="ChEBI" id="CHEBI:29103"/>
    </ligand>
</feature>
<keyword evidence="1" id="KW-0520">NAD</keyword>
<evidence type="ECO:0000256" key="1">
    <source>
        <dbReference type="HAMAP-Rule" id="MF_01966"/>
    </source>
</evidence>
<dbReference type="InterPro" id="IPR036652">
    <property type="entry name" value="YjeF_N_dom_sf"/>
</dbReference>
<dbReference type="EC" id="5.1.99.6" evidence="1"/>
<comment type="catalytic activity">
    <reaction evidence="1">
        <text>(6R)-NADPHX = (6S)-NADPHX</text>
        <dbReference type="Rhea" id="RHEA:32227"/>
        <dbReference type="ChEBI" id="CHEBI:64076"/>
        <dbReference type="ChEBI" id="CHEBI:64077"/>
        <dbReference type="EC" id="5.1.99.6"/>
    </reaction>
</comment>
<feature type="binding site" evidence="1">
    <location>
        <position position="135"/>
    </location>
    <ligand>
        <name>K(+)</name>
        <dbReference type="ChEBI" id="CHEBI:29103"/>
    </ligand>
</feature>
<feature type="domain" description="YjeF N-terminal" evidence="2">
    <location>
        <begin position="15"/>
        <end position="226"/>
    </location>
</feature>
<dbReference type="Gene3D" id="3.40.50.10260">
    <property type="entry name" value="YjeF N-terminal domain"/>
    <property type="match status" value="1"/>
</dbReference>
<feature type="binding site" evidence="1">
    <location>
        <position position="169"/>
    </location>
    <ligand>
        <name>(6S)-NADPHX</name>
        <dbReference type="ChEBI" id="CHEBI:64076"/>
    </ligand>
</feature>
<dbReference type="EMBL" id="JBGUBD010000021">
    <property type="protein sequence ID" value="MFA9480419.1"/>
    <property type="molecule type" value="Genomic_DNA"/>
</dbReference>
<dbReference type="InterPro" id="IPR004443">
    <property type="entry name" value="YjeF_N_dom"/>
</dbReference>
<evidence type="ECO:0000313" key="4">
    <source>
        <dbReference type="Proteomes" id="UP001575105"/>
    </source>
</evidence>
<feature type="binding site" evidence="1">
    <location>
        <position position="172"/>
    </location>
    <ligand>
        <name>K(+)</name>
        <dbReference type="ChEBI" id="CHEBI:29103"/>
    </ligand>
</feature>
<organism evidence="3 4">
    <name type="scientific">Natronomicrosphaera hydrolytica</name>
    <dbReference type="NCBI Taxonomy" id="3242702"/>
    <lineage>
        <taxon>Bacteria</taxon>
        <taxon>Pseudomonadati</taxon>
        <taxon>Planctomycetota</taxon>
        <taxon>Phycisphaerae</taxon>
        <taxon>Phycisphaerales</taxon>
        <taxon>Phycisphaeraceae</taxon>
        <taxon>Natronomicrosphaera</taxon>
    </lineage>
</organism>
<dbReference type="PROSITE" id="PS51385">
    <property type="entry name" value="YJEF_N"/>
    <property type="match status" value="1"/>
</dbReference>
<comment type="function">
    <text evidence="1">Catalyzes the epimerization of the S- and R-forms of NAD(P)HX, a damaged form of NAD(P)H that is a result of enzymatic or heat-dependent hydration. This is a prerequisite for the S-specific NAD(P)H-hydrate dehydratase to allow the repair of both epimers of NAD(P)HX.</text>
</comment>
<comment type="caution">
    <text evidence="3">The sequence shown here is derived from an EMBL/GenBank/DDBJ whole genome shotgun (WGS) entry which is preliminary data.</text>
</comment>
<keyword evidence="1 3" id="KW-0413">Isomerase</keyword>
<gene>
    <name evidence="1" type="primary">nnrE</name>
    <name evidence="3" type="ORF">ACERK3_19290</name>
</gene>
<feature type="binding site" evidence="1">
    <location>
        <begin position="139"/>
        <end position="145"/>
    </location>
    <ligand>
        <name>(6S)-NADPHX</name>
        <dbReference type="ChEBI" id="CHEBI:64076"/>
    </ligand>
</feature>
<dbReference type="Pfam" id="PF03853">
    <property type="entry name" value="YjeF_N"/>
    <property type="match status" value="1"/>
</dbReference>
<dbReference type="NCBIfam" id="TIGR00197">
    <property type="entry name" value="yjeF_nterm"/>
    <property type="match status" value="1"/>
</dbReference>
<evidence type="ECO:0000313" key="3">
    <source>
        <dbReference type="EMBL" id="MFA9480419.1"/>
    </source>
</evidence>
<protein>
    <recommendedName>
        <fullName evidence="1">NAD(P)H-hydrate epimerase</fullName>
        <ecNumber evidence="1">5.1.99.6</ecNumber>
    </recommendedName>
    <alternativeName>
        <fullName evidence="1">NAD(P)HX epimerase</fullName>
    </alternativeName>
</protein>
<sequence>MDQHTNIGPLTRDQVRELDRLAIESLGIPGIVLMENAAAGAAAELRARLGRRAKAAILCGGGNNAGDGYAMARHLHNHGHGVTLYALKDPAKLTGDAATNHAICQRMGLPIEQLADAGAIEAAADRWAEADAVVDALLGTGFAGEVREPQATAIRLLNAMSGPTVLAVDVPSGLDCQTGEAAEACVRADVTATFVARKTGFDVAEARRWLGEVVVVGIGAPPELVERVRRS</sequence>
<keyword evidence="1" id="KW-0479">Metal-binding</keyword>
<dbReference type="SUPFAM" id="SSF64153">
    <property type="entry name" value="YjeF N-terminal domain-like"/>
    <property type="match status" value="1"/>
</dbReference>
<keyword evidence="4" id="KW-1185">Reference proteome</keyword>
<name>A0ABV4UBP6_9BACT</name>
<reference evidence="3 4" key="1">
    <citation type="submission" date="2024-08" db="EMBL/GenBank/DDBJ databases">
        <title>Whole-genome sequencing of halo(alkali)philic microorganisms from hypersaline lakes.</title>
        <authorList>
            <person name="Sorokin D.Y."/>
            <person name="Merkel A.Y."/>
            <person name="Messina E."/>
            <person name="Yakimov M."/>
        </authorList>
    </citation>
    <scope>NUCLEOTIDE SEQUENCE [LARGE SCALE GENOMIC DNA]</scope>
    <source>
        <strain evidence="3 4">AB-hyl4</strain>
    </source>
</reference>
<dbReference type="RefSeq" id="WP_425347340.1">
    <property type="nucleotide sequence ID" value="NZ_JBGUBD010000021.1"/>
</dbReference>
<keyword evidence="1" id="KW-0547">Nucleotide-binding</keyword>
<dbReference type="GO" id="GO:0052856">
    <property type="term" value="F:NAD(P)HX epimerase activity"/>
    <property type="evidence" value="ECO:0007669"/>
    <property type="project" value="UniProtKB-EC"/>
</dbReference>
<accession>A0ABV4UBP6</accession>
<comment type="caution">
    <text evidence="1">Lacks conserved residue(s) required for the propagation of feature annotation.</text>
</comment>
<comment type="similarity">
    <text evidence="1">Belongs to the NnrE/AIBP family.</text>
</comment>
<comment type="catalytic activity">
    <reaction evidence="1">
        <text>(6R)-NADHX = (6S)-NADHX</text>
        <dbReference type="Rhea" id="RHEA:32215"/>
        <dbReference type="ChEBI" id="CHEBI:64074"/>
        <dbReference type="ChEBI" id="CHEBI:64075"/>
        <dbReference type="EC" id="5.1.99.6"/>
    </reaction>
</comment>
<keyword evidence="1" id="KW-0521">NADP</keyword>
<comment type="cofactor">
    <cofactor evidence="1">
        <name>K(+)</name>
        <dbReference type="ChEBI" id="CHEBI:29103"/>
    </cofactor>
    <text evidence="1">Binds 1 potassium ion per subunit.</text>
</comment>
<dbReference type="HAMAP" id="MF_01966">
    <property type="entry name" value="NADHX_epimerase"/>
    <property type="match status" value="1"/>
</dbReference>
<evidence type="ECO:0000259" key="2">
    <source>
        <dbReference type="PROSITE" id="PS51385"/>
    </source>
</evidence>
<proteinExistence type="inferred from homology"/>
<dbReference type="Proteomes" id="UP001575105">
    <property type="component" value="Unassembled WGS sequence"/>
</dbReference>